<feature type="signal peptide" evidence="5">
    <location>
        <begin position="1"/>
        <end position="24"/>
    </location>
</feature>
<accession>A0ABY7SPG3</accession>
<feature type="chain" id="PRO_5047391297" evidence="5">
    <location>
        <begin position="25"/>
        <end position="136"/>
    </location>
</feature>
<dbReference type="SUPFAM" id="SSF74653">
    <property type="entry name" value="TolA/TonB C-terminal domain"/>
    <property type="match status" value="1"/>
</dbReference>
<organism evidence="6 7">
    <name type="scientific">Paracoccus fistulariae</name>
    <dbReference type="NCBI Taxonomy" id="658446"/>
    <lineage>
        <taxon>Bacteria</taxon>
        <taxon>Pseudomonadati</taxon>
        <taxon>Pseudomonadota</taxon>
        <taxon>Alphaproteobacteria</taxon>
        <taxon>Rhodobacterales</taxon>
        <taxon>Paracoccaceae</taxon>
        <taxon>Paracoccus</taxon>
    </lineage>
</organism>
<evidence type="ECO:0000256" key="4">
    <source>
        <dbReference type="ARBA" id="ARBA00023136"/>
    </source>
</evidence>
<dbReference type="Proteomes" id="UP001219349">
    <property type="component" value="Chromosome"/>
</dbReference>
<dbReference type="RefSeq" id="WP_271886532.1">
    <property type="nucleotide sequence ID" value="NZ_CP067136.1"/>
</dbReference>
<name>A0ABY7SPG3_9RHOB</name>
<keyword evidence="7" id="KW-1185">Reference proteome</keyword>
<keyword evidence="4" id="KW-0472">Membrane</keyword>
<evidence type="ECO:0000256" key="1">
    <source>
        <dbReference type="ARBA" id="ARBA00004167"/>
    </source>
</evidence>
<gene>
    <name evidence="6" type="ORF">JHX87_08880</name>
</gene>
<proteinExistence type="predicted"/>
<keyword evidence="5" id="KW-0732">Signal</keyword>
<evidence type="ECO:0000313" key="6">
    <source>
        <dbReference type="EMBL" id="WCR08878.1"/>
    </source>
</evidence>
<evidence type="ECO:0000256" key="5">
    <source>
        <dbReference type="SAM" id="SignalP"/>
    </source>
</evidence>
<evidence type="ECO:0000256" key="3">
    <source>
        <dbReference type="ARBA" id="ARBA00022989"/>
    </source>
</evidence>
<reference evidence="6 7" key="1">
    <citation type="submission" date="2021-01" db="EMBL/GenBank/DDBJ databases">
        <title>Biogeographic distribution of Paracoccus.</title>
        <authorList>
            <person name="Hollensteiner J."/>
            <person name="Leineberger J."/>
            <person name="Brinkhoff T."/>
            <person name="Daniel R."/>
        </authorList>
    </citation>
    <scope>NUCLEOTIDE SEQUENCE [LARGE SCALE GENOMIC DNA]</scope>
    <source>
        <strain evidence="6 7">KCTC 22803</strain>
    </source>
</reference>
<dbReference type="Gene3D" id="3.30.1150.10">
    <property type="match status" value="1"/>
</dbReference>
<comment type="subcellular location">
    <subcellularLocation>
        <location evidence="1">Membrane</location>
        <topology evidence="1">Single-pass membrane protein</topology>
    </subcellularLocation>
</comment>
<dbReference type="Pfam" id="PF13103">
    <property type="entry name" value="TonB_2"/>
    <property type="match status" value="1"/>
</dbReference>
<dbReference type="NCBIfam" id="TIGR01352">
    <property type="entry name" value="tonB_Cterm"/>
    <property type="match status" value="1"/>
</dbReference>
<dbReference type="InterPro" id="IPR006260">
    <property type="entry name" value="TonB/TolA_C"/>
</dbReference>
<evidence type="ECO:0000256" key="2">
    <source>
        <dbReference type="ARBA" id="ARBA00022692"/>
    </source>
</evidence>
<protein>
    <submittedName>
        <fullName evidence="6">TonB family protein</fullName>
    </submittedName>
</protein>
<keyword evidence="3" id="KW-1133">Transmembrane helix</keyword>
<evidence type="ECO:0000313" key="7">
    <source>
        <dbReference type="Proteomes" id="UP001219349"/>
    </source>
</evidence>
<sequence>MFKRFSALALAAALVATAPSYASAQTSFGANRKMAAAQNESQWVANTQQQIQKRLRNLDSTLNSVGISRNMTAAFAIIVERSGKVIDARIIESSGTPAVDTAIIRALSRLEQVEPFTPDMEQSVLVVPMGMGVGTK</sequence>
<keyword evidence="2" id="KW-0812">Transmembrane</keyword>
<dbReference type="EMBL" id="CP067136">
    <property type="protein sequence ID" value="WCR08878.1"/>
    <property type="molecule type" value="Genomic_DNA"/>
</dbReference>